<feature type="domain" description="Cytochrome b561" evidence="9">
    <location>
        <begin position="1"/>
        <end position="164"/>
    </location>
</feature>
<dbReference type="PANTHER" id="PTHR47797">
    <property type="entry name" value="DEHYDROGENASE, PUTATIVE (AFU_ORTHOLOGUE AFUA_8G05805)-RELATED"/>
    <property type="match status" value="1"/>
</dbReference>
<keyword evidence="4" id="KW-0249">Electron transport</keyword>
<dbReference type="CDD" id="cd08760">
    <property type="entry name" value="Cyt_b561_FRRS1_like"/>
    <property type="match status" value="1"/>
</dbReference>
<evidence type="ECO:0000256" key="7">
    <source>
        <dbReference type="SAM" id="MobiDB-lite"/>
    </source>
</evidence>
<feature type="region of interest" description="Disordered" evidence="7">
    <location>
        <begin position="173"/>
        <end position="199"/>
    </location>
</feature>
<dbReference type="Gene3D" id="1.20.120.1770">
    <property type="match status" value="1"/>
</dbReference>
<keyword evidence="5 8" id="KW-1133">Transmembrane helix</keyword>
<evidence type="ECO:0000313" key="10">
    <source>
        <dbReference type="EMBL" id="KAF1980130.1"/>
    </source>
</evidence>
<feature type="transmembrane region" description="Helical" evidence="8">
    <location>
        <begin position="141"/>
        <end position="159"/>
    </location>
</feature>
<evidence type="ECO:0000256" key="5">
    <source>
        <dbReference type="ARBA" id="ARBA00022989"/>
    </source>
</evidence>
<gene>
    <name evidence="10" type="ORF">BU23DRAFT_625150</name>
</gene>
<evidence type="ECO:0000256" key="3">
    <source>
        <dbReference type="ARBA" id="ARBA00022692"/>
    </source>
</evidence>
<feature type="transmembrane region" description="Helical" evidence="8">
    <location>
        <begin position="110"/>
        <end position="129"/>
    </location>
</feature>
<feature type="transmembrane region" description="Helical" evidence="8">
    <location>
        <begin position="38"/>
        <end position="65"/>
    </location>
</feature>
<evidence type="ECO:0000259" key="9">
    <source>
        <dbReference type="PROSITE" id="PS50939"/>
    </source>
</evidence>
<keyword evidence="3 8" id="KW-0812">Transmembrane</keyword>
<dbReference type="OrthoDB" id="19261at2759"/>
<accession>A0A6A5VU80</accession>
<dbReference type="PROSITE" id="PS50939">
    <property type="entry name" value="CYTOCHROME_B561"/>
    <property type="match status" value="1"/>
</dbReference>
<evidence type="ECO:0000256" key="2">
    <source>
        <dbReference type="ARBA" id="ARBA00022448"/>
    </source>
</evidence>
<dbReference type="InterPro" id="IPR006593">
    <property type="entry name" value="Cyt_b561/ferric_Rdtase_TM"/>
</dbReference>
<evidence type="ECO:0000256" key="1">
    <source>
        <dbReference type="ARBA" id="ARBA00004370"/>
    </source>
</evidence>
<dbReference type="EMBL" id="ML976656">
    <property type="protein sequence ID" value="KAF1980130.1"/>
    <property type="molecule type" value="Genomic_DNA"/>
</dbReference>
<keyword evidence="2" id="KW-0813">Transport</keyword>
<feature type="transmembrane region" description="Helical" evidence="8">
    <location>
        <begin position="6"/>
        <end position="26"/>
    </location>
</feature>
<dbReference type="Proteomes" id="UP000800036">
    <property type="component" value="Unassembled WGS sequence"/>
</dbReference>
<evidence type="ECO:0000313" key="11">
    <source>
        <dbReference type="Proteomes" id="UP000800036"/>
    </source>
</evidence>
<protein>
    <recommendedName>
        <fullName evidence="9">Cytochrome b561 domain-containing protein</fullName>
    </recommendedName>
</protein>
<reference evidence="10" key="1">
    <citation type="journal article" date="2020" name="Stud. Mycol.">
        <title>101 Dothideomycetes genomes: a test case for predicting lifestyles and emergence of pathogens.</title>
        <authorList>
            <person name="Haridas S."/>
            <person name="Albert R."/>
            <person name="Binder M."/>
            <person name="Bloem J."/>
            <person name="Labutti K."/>
            <person name="Salamov A."/>
            <person name="Andreopoulos B."/>
            <person name="Baker S."/>
            <person name="Barry K."/>
            <person name="Bills G."/>
            <person name="Bluhm B."/>
            <person name="Cannon C."/>
            <person name="Castanera R."/>
            <person name="Culley D."/>
            <person name="Daum C."/>
            <person name="Ezra D."/>
            <person name="Gonzalez J."/>
            <person name="Henrissat B."/>
            <person name="Kuo A."/>
            <person name="Liang C."/>
            <person name="Lipzen A."/>
            <person name="Lutzoni F."/>
            <person name="Magnuson J."/>
            <person name="Mondo S."/>
            <person name="Nolan M."/>
            <person name="Ohm R."/>
            <person name="Pangilinan J."/>
            <person name="Park H.-J."/>
            <person name="Ramirez L."/>
            <person name="Alfaro M."/>
            <person name="Sun H."/>
            <person name="Tritt A."/>
            <person name="Yoshinaga Y."/>
            <person name="Zwiers L.-H."/>
            <person name="Turgeon B."/>
            <person name="Goodwin S."/>
            <person name="Spatafora J."/>
            <person name="Crous P."/>
            <person name="Grigoriev I."/>
        </authorList>
    </citation>
    <scope>NUCLEOTIDE SEQUENCE</scope>
    <source>
        <strain evidence="10">CBS 107.79</strain>
    </source>
</reference>
<keyword evidence="11" id="KW-1185">Reference proteome</keyword>
<organism evidence="10 11">
    <name type="scientific">Bimuria novae-zelandiae CBS 107.79</name>
    <dbReference type="NCBI Taxonomy" id="1447943"/>
    <lineage>
        <taxon>Eukaryota</taxon>
        <taxon>Fungi</taxon>
        <taxon>Dikarya</taxon>
        <taxon>Ascomycota</taxon>
        <taxon>Pezizomycotina</taxon>
        <taxon>Dothideomycetes</taxon>
        <taxon>Pleosporomycetidae</taxon>
        <taxon>Pleosporales</taxon>
        <taxon>Massarineae</taxon>
        <taxon>Didymosphaeriaceae</taxon>
        <taxon>Bimuria</taxon>
    </lineage>
</organism>
<evidence type="ECO:0000256" key="8">
    <source>
        <dbReference type="SAM" id="Phobius"/>
    </source>
</evidence>
<comment type="subcellular location">
    <subcellularLocation>
        <location evidence="1">Membrane</location>
    </subcellularLocation>
</comment>
<dbReference type="SMART" id="SM00665">
    <property type="entry name" value="B561"/>
    <property type="match status" value="1"/>
</dbReference>
<proteinExistence type="predicted"/>
<dbReference type="GO" id="GO:0016020">
    <property type="term" value="C:membrane"/>
    <property type="evidence" value="ECO:0007669"/>
    <property type="project" value="UniProtKB-SubCell"/>
</dbReference>
<evidence type="ECO:0000256" key="4">
    <source>
        <dbReference type="ARBA" id="ARBA00022982"/>
    </source>
</evidence>
<dbReference type="PANTHER" id="PTHR47797:SF1">
    <property type="entry name" value="CYTOCHROME B561 DOMAIN-CONTAINING PROTEIN-RELATED"/>
    <property type="match status" value="1"/>
</dbReference>
<dbReference type="Pfam" id="PF03188">
    <property type="entry name" value="Cytochrom_B561"/>
    <property type="match status" value="1"/>
</dbReference>
<evidence type="ECO:0000256" key="6">
    <source>
        <dbReference type="ARBA" id="ARBA00023136"/>
    </source>
</evidence>
<feature type="transmembrane region" description="Helical" evidence="8">
    <location>
        <begin position="71"/>
        <end position="90"/>
    </location>
</feature>
<sequence length="199" mass="22272">MAMAHGVLACLAWAFIFPLGGIIIRLCSYRRLRWVHAILQIFGLCLYTVAVGLGIELSISLYHWWIKNKHAIIGLIIYGLFLFQSVSGYLHHRLFMKYVSRTLWSYVHPWTGRLCITLGMINAGFGFQLRKQGTGSWKVKVYTVCAVLVWTAYVTSVVIGEWRRKQKEKETALTVGAGTSSGGSGNLNLVTSVETSKQG</sequence>
<dbReference type="AlphaFoldDB" id="A0A6A5VU80"/>
<keyword evidence="6 8" id="KW-0472">Membrane</keyword>
<name>A0A6A5VU80_9PLEO</name>